<reference evidence="2" key="1">
    <citation type="submission" date="2023-02" db="EMBL/GenBank/DDBJ databases">
        <title>Georgenia sp.10Sc9-8, isolated from a soil sample collected from the Taklamakan desert.</title>
        <authorList>
            <person name="Liu S."/>
        </authorList>
    </citation>
    <scope>NUCLEOTIDE SEQUENCE</scope>
    <source>
        <strain evidence="2">10Sc9-8</strain>
    </source>
</reference>
<sequence length="96" mass="10194">MATNITGNSGVSVAGREESAPSDSRMKMTTAQDAARQIIQGAEKAKFRVVIGSDAKMLDRLSRLTPRRATILIADKMKSLLAPVKVPADHADATVS</sequence>
<evidence type="ECO:0000313" key="2">
    <source>
        <dbReference type="EMBL" id="MDD9207567.1"/>
    </source>
</evidence>
<proteinExistence type="predicted"/>
<dbReference type="Proteomes" id="UP001165561">
    <property type="component" value="Unassembled WGS sequence"/>
</dbReference>
<dbReference type="EMBL" id="JARACI010001124">
    <property type="protein sequence ID" value="MDD9207567.1"/>
    <property type="molecule type" value="Genomic_DNA"/>
</dbReference>
<evidence type="ECO:0000313" key="3">
    <source>
        <dbReference type="Proteomes" id="UP001165561"/>
    </source>
</evidence>
<organism evidence="2 3">
    <name type="scientific">Georgenia halotolerans</name>
    <dbReference type="NCBI Taxonomy" id="3028317"/>
    <lineage>
        <taxon>Bacteria</taxon>
        <taxon>Bacillati</taxon>
        <taxon>Actinomycetota</taxon>
        <taxon>Actinomycetes</taxon>
        <taxon>Micrococcales</taxon>
        <taxon>Bogoriellaceae</taxon>
        <taxon>Georgenia</taxon>
    </lineage>
</organism>
<keyword evidence="3" id="KW-1185">Reference proteome</keyword>
<feature type="compositionally biased region" description="Polar residues" evidence="1">
    <location>
        <begin position="1"/>
        <end position="11"/>
    </location>
</feature>
<feature type="region of interest" description="Disordered" evidence="1">
    <location>
        <begin position="1"/>
        <end position="32"/>
    </location>
</feature>
<gene>
    <name evidence="2" type="ORF">PU560_14010</name>
</gene>
<name>A0ABT5U051_9MICO</name>
<comment type="caution">
    <text evidence="2">The sequence shown here is derived from an EMBL/GenBank/DDBJ whole genome shotgun (WGS) entry which is preliminary data.</text>
</comment>
<accession>A0ABT5U051</accession>
<evidence type="ECO:0000256" key="1">
    <source>
        <dbReference type="SAM" id="MobiDB-lite"/>
    </source>
</evidence>
<protein>
    <submittedName>
        <fullName evidence="2">Uncharacterized protein</fullName>
    </submittedName>
</protein>